<proteinExistence type="inferred from homology"/>
<comment type="catalytic activity">
    <reaction evidence="5">
        <text>a uridine in RNA = a pseudouridine in RNA</text>
        <dbReference type="Rhea" id="RHEA:48348"/>
        <dbReference type="Rhea" id="RHEA-COMP:12068"/>
        <dbReference type="Rhea" id="RHEA-COMP:12069"/>
        <dbReference type="ChEBI" id="CHEBI:65314"/>
        <dbReference type="ChEBI" id="CHEBI:65315"/>
    </reaction>
</comment>
<evidence type="ECO:0000313" key="9">
    <source>
        <dbReference type="Proteomes" id="UP000245073"/>
    </source>
</evidence>
<dbReference type="InterPro" id="IPR006145">
    <property type="entry name" value="PsdUridine_synth_RsuA/RluA"/>
</dbReference>
<evidence type="ECO:0000256" key="5">
    <source>
        <dbReference type="RuleBase" id="RU362028"/>
    </source>
</evidence>
<protein>
    <recommendedName>
        <fullName evidence="5">Pseudouridine synthase</fullName>
        <ecNumber evidence="5">5.4.99.-</ecNumber>
    </recommendedName>
</protein>
<dbReference type="InterPro" id="IPR020103">
    <property type="entry name" value="PsdUridine_synth_cat_dom_sf"/>
</dbReference>
<dbReference type="Proteomes" id="UP000245073">
    <property type="component" value="Unassembled WGS sequence"/>
</dbReference>
<dbReference type="CDD" id="cd02869">
    <property type="entry name" value="PseudoU_synth_RluA_like"/>
    <property type="match status" value="1"/>
</dbReference>
<comment type="similarity">
    <text evidence="1 5">Belongs to the pseudouridine synthase RluA family.</text>
</comment>
<dbReference type="GO" id="GO:0000455">
    <property type="term" value="P:enzyme-directed rRNA pseudouridine synthesis"/>
    <property type="evidence" value="ECO:0007669"/>
    <property type="project" value="TreeGrafter"/>
</dbReference>
<keyword evidence="2 5" id="KW-0413">Isomerase</keyword>
<dbReference type="InterPro" id="IPR036986">
    <property type="entry name" value="S4_RNA-bd_sf"/>
</dbReference>
<dbReference type="NCBIfam" id="TIGR00005">
    <property type="entry name" value="rluA_subfam"/>
    <property type="match status" value="1"/>
</dbReference>
<feature type="active site" evidence="4">
    <location>
        <position position="172"/>
    </location>
</feature>
<dbReference type="PANTHER" id="PTHR21600:SF44">
    <property type="entry name" value="RIBOSOMAL LARGE SUBUNIT PSEUDOURIDINE SYNTHASE D"/>
    <property type="match status" value="1"/>
</dbReference>
<dbReference type="InterPro" id="IPR006224">
    <property type="entry name" value="PsdUridine_synth_RluA-like_CS"/>
</dbReference>
<comment type="function">
    <text evidence="5">Responsible for synthesis of pseudouridine from uracil.</text>
</comment>
<dbReference type="EC" id="5.4.99.-" evidence="5"/>
<dbReference type="Gene3D" id="3.30.2350.10">
    <property type="entry name" value="Pseudouridine synthase"/>
    <property type="match status" value="1"/>
</dbReference>
<evidence type="ECO:0000259" key="7">
    <source>
        <dbReference type="Pfam" id="PF00849"/>
    </source>
</evidence>
<dbReference type="InterPro" id="IPR006225">
    <property type="entry name" value="PsdUridine_synth_RluC/D"/>
</dbReference>
<reference evidence="8 9" key="1">
    <citation type="submission" date="2018-04" db="EMBL/GenBank/DDBJ databases">
        <title>The genome sequence of Caulobacter sp. 744.</title>
        <authorList>
            <person name="Gao J."/>
            <person name="Sun J."/>
        </authorList>
    </citation>
    <scope>NUCLEOTIDE SEQUENCE [LARGE SCALE GENOMIC DNA]</scope>
    <source>
        <strain evidence="8 9">774</strain>
    </source>
</reference>
<dbReference type="PANTHER" id="PTHR21600">
    <property type="entry name" value="MITOCHONDRIAL RNA PSEUDOURIDINE SYNTHASE"/>
    <property type="match status" value="1"/>
</dbReference>
<comment type="caution">
    <text evidence="8">The sequence shown here is derived from an EMBL/GenBank/DDBJ whole genome shotgun (WGS) entry which is preliminary data.</text>
</comment>
<feature type="compositionally biased region" description="Acidic residues" evidence="6">
    <location>
        <begin position="1"/>
        <end position="19"/>
    </location>
</feature>
<keyword evidence="9" id="KW-1185">Reference proteome</keyword>
<dbReference type="CDD" id="cd00165">
    <property type="entry name" value="S4"/>
    <property type="match status" value="1"/>
</dbReference>
<sequence length="351" mass="36896">MKPLADADDDIEDLLDAPDEGGAADTAGERRLQTRLDGDLAGQRLDKALAILFDDLSRARLQALMAEERVFRLDSGGRPQAVTNGSAKAQAGDYLVVEPPPAPAIPQPEAIPLSVLYEDAHLIVVDKPAGMAVHPAPGSETGTLVNALLHHCGDSLSGVGGVARPGIVHRLDKETSGVMVAAKSDAAHRGLSALFATHDIDRMYVALVRGAPHPSSGTIETRLGRSPHDRKKMAVLKSGGREAVTHYRVERTFGGDRPLAARVSCRLETGRTHQIRVHMASKGSPCLGDPVYGAGAPAAPVKAVLAETGFSRQALHAALLGFVHPVTGETLRFETPLPPDMAAVQAGLEAL</sequence>
<feature type="region of interest" description="Disordered" evidence="6">
    <location>
        <begin position="1"/>
        <end position="28"/>
    </location>
</feature>
<evidence type="ECO:0000256" key="1">
    <source>
        <dbReference type="ARBA" id="ARBA00010876"/>
    </source>
</evidence>
<evidence type="ECO:0000313" key="8">
    <source>
        <dbReference type="EMBL" id="PVM85874.1"/>
    </source>
</evidence>
<evidence type="ECO:0000256" key="6">
    <source>
        <dbReference type="SAM" id="MobiDB-lite"/>
    </source>
</evidence>
<organism evidence="8 9">
    <name type="scientific">Caulobacter endophyticus</name>
    <dbReference type="NCBI Taxonomy" id="2172652"/>
    <lineage>
        <taxon>Bacteria</taxon>
        <taxon>Pseudomonadati</taxon>
        <taxon>Pseudomonadota</taxon>
        <taxon>Alphaproteobacteria</taxon>
        <taxon>Caulobacterales</taxon>
        <taxon>Caulobacteraceae</taxon>
        <taxon>Caulobacter</taxon>
    </lineage>
</organism>
<name>A0A2T9JQA7_9CAUL</name>
<dbReference type="Pfam" id="PF00849">
    <property type="entry name" value="PseudoU_synth_2"/>
    <property type="match status" value="1"/>
</dbReference>
<dbReference type="PROSITE" id="PS01129">
    <property type="entry name" value="PSI_RLU"/>
    <property type="match status" value="1"/>
</dbReference>
<gene>
    <name evidence="8" type="ORF">DDF67_16895</name>
</gene>
<dbReference type="SUPFAM" id="SSF55120">
    <property type="entry name" value="Pseudouridine synthase"/>
    <property type="match status" value="1"/>
</dbReference>
<dbReference type="EMBL" id="QDKQ01000057">
    <property type="protein sequence ID" value="PVM85874.1"/>
    <property type="molecule type" value="Genomic_DNA"/>
</dbReference>
<evidence type="ECO:0000256" key="2">
    <source>
        <dbReference type="ARBA" id="ARBA00023235"/>
    </source>
</evidence>
<dbReference type="AlphaFoldDB" id="A0A2T9JQA7"/>
<dbReference type="InterPro" id="IPR050188">
    <property type="entry name" value="RluA_PseudoU_synthase"/>
</dbReference>
<accession>A0A2T9JQA7</accession>
<dbReference type="OrthoDB" id="9807829at2"/>
<dbReference type="GO" id="GO:0003723">
    <property type="term" value="F:RNA binding"/>
    <property type="evidence" value="ECO:0007669"/>
    <property type="project" value="InterPro"/>
</dbReference>
<feature type="domain" description="Pseudouridine synthase RsuA/RluA-like" evidence="7">
    <location>
        <begin position="121"/>
        <end position="281"/>
    </location>
</feature>
<evidence type="ECO:0000256" key="3">
    <source>
        <dbReference type="ARBA" id="ARBA00036882"/>
    </source>
</evidence>
<evidence type="ECO:0000256" key="4">
    <source>
        <dbReference type="PIRSR" id="PIRSR606225-1"/>
    </source>
</evidence>
<dbReference type="GO" id="GO:0160140">
    <property type="term" value="F:23S rRNA pseudouridine(1911/1915/1917) synthase activity"/>
    <property type="evidence" value="ECO:0007669"/>
    <property type="project" value="UniProtKB-EC"/>
</dbReference>
<dbReference type="Gene3D" id="3.10.290.10">
    <property type="entry name" value="RNA-binding S4 domain"/>
    <property type="match status" value="1"/>
</dbReference>
<comment type="catalytic activity">
    <reaction evidence="3">
        <text>uridine(1911/1915/1917) in 23S rRNA = pseudouridine(1911/1915/1917) in 23S rRNA</text>
        <dbReference type="Rhea" id="RHEA:42524"/>
        <dbReference type="Rhea" id="RHEA-COMP:10097"/>
        <dbReference type="Rhea" id="RHEA-COMP:10098"/>
        <dbReference type="ChEBI" id="CHEBI:65314"/>
        <dbReference type="ChEBI" id="CHEBI:65315"/>
        <dbReference type="EC" id="5.4.99.23"/>
    </reaction>
</comment>